<geneLocation type="plasmid" evidence="1 2">
    <name>pRUMAL04</name>
</geneLocation>
<dbReference type="Pfam" id="PF19552">
    <property type="entry name" value="DUF6075"/>
    <property type="match status" value="1"/>
</dbReference>
<evidence type="ECO:0000313" key="2">
    <source>
        <dbReference type="Proteomes" id="UP000006919"/>
    </source>
</evidence>
<reference evidence="2" key="1">
    <citation type="journal article" date="2011" name="J. Bacteriol.">
        <title>Complete genome of the cellulolytic ruminal bacterium Ruminococcus albus 7.</title>
        <authorList>
            <person name="Suen G."/>
            <person name="Stevenson D.M."/>
            <person name="Bruce D.C."/>
            <person name="Chertkov O."/>
            <person name="Copeland A."/>
            <person name="Cheng J.F."/>
            <person name="Detter C."/>
            <person name="Detter J.C."/>
            <person name="Goodwin L.A."/>
            <person name="Han C.S."/>
            <person name="Hauser L.J."/>
            <person name="Ivanova N.N."/>
            <person name="Kyrpides N.C."/>
            <person name="Land M.L."/>
            <person name="Lapidus A."/>
            <person name="Lucas S."/>
            <person name="Ovchinnikova G."/>
            <person name="Pitluck S."/>
            <person name="Tapia R."/>
            <person name="Woyke T."/>
            <person name="Boyum J."/>
            <person name="Mead D."/>
            <person name="Weimer P.J."/>
        </authorList>
    </citation>
    <scope>NUCLEOTIDE SEQUENCE [LARGE SCALE GENOMIC DNA]</scope>
    <source>
        <strain evidence="2">ATCC 27210 / DSM 20455 / JCM 14654 / NCDO 2250 / 7</strain>
        <plasmid evidence="2">pRUMAL04</plasmid>
    </source>
</reference>
<organism evidence="1 2">
    <name type="scientific">Ruminococcus albus (strain ATCC 27210 / DSM 20455 / JCM 14654 / NCDO 2250 / 7)</name>
    <dbReference type="NCBI Taxonomy" id="697329"/>
    <lineage>
        <taxon>Bacteria</taxon>
        <taxon>Bacillati</taxon>
        <taxon>Bacillota</taxon>
        <taxon>Clostridia</taxon>
        <taxon>Eubacteriales</taxon>
        <taxon>Oscillospiraceae</taxon>
        <taxon>Ruminococcus</taxon>
    </lineage>
</organism>
<dbReference type="OrthoDB" id="9800530at2"/>
<dbReference type="HOGENOM" id="CLU_124970_0_0_9"/>
<dbReference type="RefSeq" id="WP_013483972.1">
    <property type="nucleotide sequence ID" value="NC_014827.1"/>
</dbReference>
<sequence length="132" mass="15888">MDIKFYNEEHQKAFYSICKRMKHLDCYHFSLAYLLSLDKVLREHTDEVFDFKEDCIKREGLHKGFQTGTSMKTTRLAFNLWNGCYDDGETYTNKDGYETELPSSYYSPDQIFCCKDYAPYYWQAIRIRFELN</sequence>
<gene>
    <name evidence="1" type="ordered locus">Rumal_4016</name>
</gene>
<protein>
    <submittedName>
        <fullName evidence="1">Uncharacterized protein</fullName>
    </submittedName>
</protein>
<name>E6UL90_RUMA7</name>
<dbReference type="InterPro" id="IPR045721">
    <property type="entry name" value="DUF6075"/>
</dbReference>
<dbReference type="KEGG" id="ral:Rumal_4016"/>
<proteinExistence type="predicted"/>
<evidence type="ECO:0000313" key="1">
    <source>
        <dbReference type="EMBL" id="ADU24436.1"/>
    </source>
</evidence>
<keyword evidence="1" id="KW-0614">Plasmid</keyword>
<dbReference type="EMBL" id="CP002407">
    <property type="protein sequence ID" value="ADU24436.1"/>
    <property type="molecule type" value="Genomic_DNA"/>
</dbReference>
<accession>E6UL90</accession>
<dbReference type="Proteomes" id="UP000006919">
    <property type="component" value="Plasmid pRUMAL04"/>
</dbReference>
<dbReference type="AlphaFoldDB" id="E6UL90"/>